<dbReference type="AlphaFoldDB" id="A0A034W4R2"/>
<feature type="non-terminal residue" evidence="2">
    <location>
        <position position="1"/>
    </location>
</feature>
<feature type="compositionally biased region" description="Basic and acidic residues" evidence="1">
    <location>
        <begin position="147"/>
        <end position="161"/>
    </location>
</feature>
<name>A0A034W4R2_BACDO</name>
<evidence type="ECO:0000256" key="1">
    <source>
        <dbReference type="SAM" id="MobiDB-lite"/>
    </source>
</evidence>
<feature type="compositionally biased region" description="Polar residues" evidence="1">
    <location>
        <begin position="366"/>
        <end position="377"/>
    </location>
</feature>
<feature type="non-terminal residue" evidence="2">
    <location>
        <position position="576"/>
    </location>
</feature>
<organism evidence="2">
    <name type="scientific">Bactrocera dorsalis</name>
    <name type="common">Oriental fruit fly</name>
    <name type="synonym">Dacus dorsalis</name>
    <dbReference type="NCBI Taxonomy" id="27457"/>
    <lineage>
        <taxon>Eukaryota</taxon>
        <taxon>Metazoa</taxon>
        <taxon>Ecdysozoa</taxon>
        <taxon>Arthropoda</taxon>
        <taxon>Hexapoda</taxon>
        <taxon>Insecta</taxon>
        <taxon>Pterygota</taxon>
        <taxon>Neoptera</taxon>
        <taxon>Endopterygota</taxon>
        <taxon>Diptera</taxon>
        <taxon>Brachycera</taxon>
        <taxon>Muscomorpha</taxon>
        <taxon>Tephritoidea</taxon>
        <taxon>Tephritidae</taxon>
        <taxon>Bactrocera</taxon>
        <taxon>Bactrocera</taxon>
    </lineage>
</organism>
<feature type="compositionally biased region" description="Basic and acidic residues" evidence="1">
    <location>
        <begin position="452"/>
        <end position="465"/>
    </location>
</feature>
<feature type="region of interest" description="Disordered" evidence="1">
    <location>
        <begin position="547"/>
        <end position="576"/>
    </location>
</feature>
<evidence type="ECO:0000313" key="2">
    <source>
        <dbReference type="EMBL" id="JAC50591.1"/>
    </source>
</evidence>
<feature type="region of interest" description="Disordered" evidence="1">
    <location>
        <begin position="128"/>
        <end position="161"/>
    </location>
</feature>
<sequence length="576" mass="64501">ATHVNLLAAPIQSRFRLSYGMLIQRVLLVVTALCWSFHSANGDTKPEKLTSFHPISQAEYEAILSLTDGETVVSEGRLINGGLAALAGLTTGWVTSLRFPNIFGSFMPAQKTPNASYPLCVIRTEETPESQHHHEYHGYHEHHNRQGRSDDNESHESSEEDYHHYVQQQLHHHEDHSHEDHSGEHISSIEMPWNTNKLAPVVNCIVVLREDEKHGDDYHDTTTKRPKRKRRKHRPYPALLPAGLPTQYAPQHQAPPPPSPSVGYPYSAAQSPYSPYGSYNNPWYWQTPYYNPYSSEPTTFTAIYPPAYPDIYAANNPGPNTRSYPGAYSGSFAPSPASDTPGPYYDAPPGAYSDPSPSAYPSDSYNPQPSSYTSHYSIQGGAINRKSPSQSSEPSYNYGPPPNGGSVAAVDQERYTKYHDERIRENHKISTKAKKLASASKMPTTNKKQKPKRTDKPRPSNDHVNSKSAPSKVPIRGRHSKVKRDESGIQTRSYAKIASYSESGYQPTLYPQYNYQSSYPKVSYNHALPYPAPVYVRNSIEQLSAAPNTKQYRAHATGAENEGYMSEHMQARKQVE</sequence>
<feature type="region of interest" description="Disordered" evidence="1">
    <location>
        <begin position="335"/>
        <end position="408"/>
    </location>
</feature>
<protein>
    <submittedName>
        <fullName evidence="2">Uncharacterized protein</fullName>
    </submittedName>
</protein>
<proteinExistence type="predicted"/>
<reference evidence="2" key="1">
    <citation type="journal article" date="2014" name="BMC Genomics">
        <title>Characterizing the developmental transcriptome of the oriental fruit fly, Bactrocera dorsalis (Diptera: Tephritidae) through comparative genomic analysis with Drosophila melanogaster utilizing modENCODE datasets.</title>
        <authorList>
            <person name="Geib S.M."/>
            <person name="Calla B."/>
            <person name="Hall B."/>
            <person name="Hou S."/>
            <person name="Manoukis N.C."/>
        </authorList>
    </citation>
    <scope>NUCLEOTIDE SEQUENCE</scope>
    <source>
        <strain evidence="2">Punador</strain>
    </source>
</reference>
<feature type="region of interest" description="Disordered" evidence="1">
    <location>
        <begin position="215"/>
        <end position="263"/>
    </location>
</feature>
<dbReference type="EMBL" id="GAKP01008361">
    <property type="protein sequence ID" value="JAC50591.1"/>
    <property type="molecule type" value="Transcribed_RNA"/>
</dbReference>
<dbReference type="OrthoDB" id="8035063at2759"/>
<feature type="compositionally biased region" description="Basic and acidic residues" evidence="1">
    <location>
        <begin position="128"/>
        <end position="141"/>
    </location>
</feature>
<feature type="compositionally biased region" description="Basic residues" evidence="1">
    <location>
        <begin position="224"/>
        <end position="235"/>
    </location>
</feature>
<feature type="region of interest" description="Disordered" evidence="1">
    <location>
        <begin position="420"/>
        <end position="489"/>
    </location>
</feature>
<feature type="compositionally biased region" description="Low complexity" evidence="1">
    <location>
        <begin position="341"/>
        <end position="365"/>
    </location>
</feature>
<accession>A0A034W4R2</accession>